<gene>
    <name evidence="2" type="ORF">BLA60_17760</name>
</gene>
<proteinExistence type="predicted"/>
<reference evidence="2 3" key="1">
    <citation type="submission" date="2016-12" db="EMBL/GenBank/DDBJ databases">
        <title>The draft genome sequence of Actinophytocola xinjiangensis.</title>
        <authorList>
            <person name="Wang W."/>
            <person name="Yuan L."/>
        </authorList>
    </citation>
    <scope>NUCLEOTIDE SEQUENCE [LARGE SCALE GENOMIC DNA]</scope>
    <source>
        <strain evidence="2 3">CGMCC 4.4663</strain>
    </source>
</reference>
<feature type="compositionally biased region" description="Pro residues" evidence="1">
    <location>
        <begin position="12"/>
        <end position="21"/>
    </location>
</feature>
<sequence>MVSAWFRTDPPATEPAPPPAETPGRPWRFDADAGFDVARAASRAEPVEYTDNGLPRRNPRQNLVPGSVAGQKGSVSGQKGAVPGQKGAPPPARPGKAAEDMRERLSNYHYGVRRARDHGGGPVEWHFAADGGWRAANAVSSAKPVEFTPGGLPRRTPLDHLLPGSVPPASPDGQPRAERAEELRGRLGSFQQGLSRGRRNVADRPGGNGIRENEQQERE</sequence>
<dbReference type="Proteomes" id="UP000185696">
    <property type="component" value="Unassembled WGS sequence"/>
</dbReference>
<dbReference type="AlphaFoldDB" id="A0A7Z0WLN9"/>
<feature type="compositionally biased region" description="Basic and acidic residues" evidence="1">
    <location>
        <begin position="175"/>
        <end position="185"/>
    </location>
</feature>
<name>A0A7Z0WLN9_9PSEU</name>
<accession>A0A7Z0WLN9</accession>
<protein>
    <submittedName>
        <fullName evidence="2">Uncharacterized protein</fullName>
    </submittedName>
</protein>
<comment type="caution">
    <text evidence="2">The sequence shown here is derived from an EMBL/GenBank/DDBJ whole genome shotgun (WGS) entry which is preliminary data.</text>
</comment>
<dbReference type="EMBL" id="MSIF01000007">
    <property type="protein sequence ID" value="OLF10275.1"/>
    <property type="molecule type" value="Genomic_DNA"/>
</dbReference>
<evidence type="ECO:0000313" key="3">
    <source>
        <dbReference type="Proteomes" id="UP000185696"/>
    </source>
</evidence>
<feature type="region of interest" description="Disordered" evidence="1">
    <location>
        <begin position="1"/>
        <end position="104"/>
    </location>
</feature>
<evidence type="ECO:0000313" key="2">
    <source>
        <dbReference type="EMBL" id="OLF10275.1"/>
    </source>
</evidence>
<feature type="region of interest" description="Disordered" evidence="1">
    <location>
        <begin position="144"/>
        <end position="219"/>
    </location>
</feature>
<evidence type="ECO:0000256" key="1">
    <source>
        <dbReference type="SAM" id="MobiDB-lite"/>
    </source>
</evidence>
<organism evidence="2 3">
    <name type="scientific">Actinophytocola xinjiangensis</name>
    <dbReference type="NCBI Taxonomy" id="485602"/>
    <lineage>
        <taxon>Bacteria</taxon>
        <taxon>Bacillati</taxon>
        <taxon>Actinomycetota</taxon>
        <taxon>Actinomycetes</taxon>
        <taxon>Pseudonocardiales</taxon>
        <taxon>Pseudonocardiaceae</taxon>
    </lineage>
</organism>
<keyword evidence="3" id="KW-1185">Reference proteome</keyword>